<accession>A0A3M9Y513</accession>
<evidence type="ECO:0000313" key="2">
    <source>
        <dbReference type="EMBL" id="RNJ55573.1"/>
    </source>
</evidence>
<evidence type="ECO:0000259" key="1">
    <source>
        <dbReference type="PROSITE" id="PS50206"/>
    </source>
</evidence>
<dbReference type="PROSITE" id="PS50206">
    <property type="entry name" value="RHODANESE_3"/>
    <property type="match status" value="1"/>
</dbReference>
<dbReference type="AlphaFoldDB" id="A0A3M9Y513"/>
<feature type="domain" description="Rhodanese" evidence="1">
    <location>
        <begin position="40"/>
        <end position="157"/>
    </location>
</feature>
<name>A0A3M9Y513_9PEZI</name>
<dbReference type="Gene3D" id="3.40.250.10">
    <property type="entry name" value="Rhodanese-like domain"/>
    <property type="match status" value="1"/>
</dbReference>
<dbReference type="SUPFAM" id="SSF52821">
    <property type="entry name" value="Rhodanese/Cell cycle control phosphatase"/>
    <property type="match status" value="1"/>
</dbReference>
<dbReference type="InterPro" id="IPR036873">
    <property type="entry name" value="Rhodanese-like_dom_sf"/>
</dbReference>
<dbReference type="STRING" id="1051616.A0A3M9Y513"/>
<dbReference type="Proteomes" id="UP000267145">
    <property type="component" value="Unassembled WGS sequence"/>
</dbReference>
<proteinExistence type="predicted"/>
<gene>
    <name evidence="2" type="ORF">D7B24_008358</name>
</gene>
<comment type="caution">
    <text evidence="2">The sequence shown here is derived from an EMBL/GenBank/DDBJ whole genome shotgun (WGS) entry which is preliminary data.</text>
</comment>
<evidence type="ECO:0000313" key="3">
    <source>
        <dbReference type="Proteomes" id="UP000267145"/>
    </source>
</evidence>
<reference evidence="2 3" key="1">
    <citation type="submission" date="2018-10" db="EMBL/GenBank/DDBJ databases">
        <title>Genome sequence of Verticillium nonalfalfae VnAa140.</title>
        <authorList>
            <person name="Stajich J.E."/>
            <person name="Kasson M.T."/>
        </authorList>
    </citation>
    <scope>NUCLEOTIDE SEQUENCE [LARGE SCALE GENOMIC DNA]</scope>
    <source>
        <strain evidence="2 3">VnAa140</strain>
    </source>
</reference>
<dbReference type="EMBL" id="RBVV01000074">
    <property type="protein sequence ID" value="RNJ55573.1"/>
    <property type="molecule type" value="Genomic_DNA"/>
</dbReference>
<keyword evidence="3" id="KW-1185">Reference proteome</keyword>
<dbReference type="GeneID" id="39612047"/>
<dbReference type="InterPro" id="IPR001763">
    <property type="entry name" value="Rhodanese-like_dom"/>
</dbReference>
<protein>
    <recommendedName>
        <fullName evidence="1">Rhodanese domain-containing protein</fullName>
    </recommendedName>
</protein>
<dbReference type="RefSeq" id="XP_028493731.1">
    <property type="nucleotide sequence ID" value="XM_028642446.1"/>
</dbReference>
<organism evidence="2 3">
    <name type="scientific">Verticillium nonalfalfae</name>
    <dbReference type="NCBI Taxonomy" id="1051616"/>
    <lineage>
        <taxon>Eukaryota</taxon>
        <taxon>Fungi</taxon>
        <taxon>Dikarya</taxon>
        <taxon>Ascomycota</taxon>
        <taxon>Pezizomycotina</taxon>
        <taxon>Sordariomycetes</taxon>
        <taxon>Hypocreomycetidae</taxon>
        <taxon>Glomerellales</taxon>
        <taxon>Plectosphaerellaceae</taxon>
        <taxon>Verticillium</taxon>
    </lineage>
</organism>
<sequence length="172" mass="18736">MSSTPPPWHAAFPAPKHEPAALTANEVLNLLQSAEANPSQARDFVLVDLRRNDHEGGTIRTSLNLPAQSLYPSIPTLYELFRAAQVKTVIWYCGELLRDSWSIGRFLMQTGSSLGRGSRAAGWLGDQIAEKGDTQMRSVILRGGIKGWVAGGESFTSCMSGYEADKWVNGAE</sequence>